<organism evidence="5 6">
    <name type="scientific">Eptatretus burgeri</name>
    <name type="common">Inshore hagfish</name>
    <dbReference type="NCBI Taxonomy" id="7764"/>
    <lineage>
        <taxon>Eukaryota</taxon>
        <taxon>Metazoa</taxon>
        <taxon>Chordata</taxon>
        <taxon>Craniata</taxon>
        <taxon>Vertebrata</taxon>
        <taxon>Cyclostomata</taxon>
        <taxon>Myxini</taxon>
        <taxon>Myxiniformes</taxon>
        <taxon>Myxinidae</taxon>
        <taxon>Eptatretinae</taxon>
        <taxon>Eptatretus</taxon>
    </lineage>
</organism>
<dbReference type="PANTHER" id="PTHR21402:SF5">
    <property type="entry name" value="GAMETOCYTE SPECIFIC FACTOR 1"/>
    <property type="match status" value="1"/>
</dbReference>
<keyword evidence="3" id="KW-0862">Zinc</keyword>
<dbReference type="InterPro" id="IPR022776">
    <property type="entry name" value="TRM13/UPF0224_CHHC_Znf_dom"/>
</dbReference>
<evidence type="ECO:0000313" key="5">
    <source>
        <dbReference type="Ensembl" id="ENSEBUP00000008621.1"/>
    </source>
</evidence>
<reference evidence="5" key="2">
    <citation type="submission" date="2025-09" db="UniProtKB">
        <authorList>
            <consortium name="Ensembl"/>
        </authorList>
    </citation>
    <scope>IDENTIFICATION</scope>
</reference>
<dbReference type="InterPro" id="IPR051591">
    <property type="entry name" value="UPF0224_FAM112_RNA_Proc"/>
</dbReference>
<feature type="domain" description="CHHC U11-48K-type" evidence="4">
    <location>
        <begin position="39"/>
        <end position="66"/>
    </location>
</feature>
<feature type="domain" description="CHHC U11-48K-type" evidence="4">
    <location>
        <begin position="73"/>
        <end position="100"/>
    </location>
</feature>
<protein>
    <recommendedName>
        <fullName evidence="4">CHHC U11-48K-type domain-containing protein</fullName>
    </recommendedName>
</protein>
<dbReference type="GeneTree" id="ENSGT00940000164745"/>
<proteinExistence type="predicted"/>
<dbReference type="SUPFAM" id="SSF57667">
    <property type="entry name" value="beta-beta-alpha zinc fingers"/>
    <property type="match status" value="1"/>
</dbReference>
<dbReference type="Proteomes" id="UP000694388">
    <property type="component" value="Unplaced"/>
</dbReference>
<dbReference type="PANTHER" id="PTHR21402">
    <property type="entry name" value="GAMETOCYTE SPECIFIC FACTOR 1-RELATED"/>
    <property type="match status" value="1"/>
</dbReference>
<accession>A0A8C4WQ77</accession>
<dbReference type="InterPro" id="IPR036236">
    <property type="entry name" value="Znf_C2H2_sf"/>
</dbReference>
<evidence type="ECO:0000313" key="6">
    <source>
        <dbReference type="Proteomes" id="UP000694388"/>
    </source>
</evidence>
<keyword evidence="6" id="KW-1185">Reference proteome</keyword>
<reference evidence="5" key="1">
    <citation type="submission" date="2025-08" db="UniProtKB">
        <authorList>
            <consortium name="Ensembl"/>
        </authorList>
    </citation>
    <scope>IDENTIFICATION</scope>
</reference>
<sequence>MDIPRSCASSYSEAAECESAVLLDGRKFPHMGVTDPDETFPCPYNKNHIVRASRFPYHLIKCKKNFPLIAREMGTCPFNARHLLPKPEMQNHLMVCPDKCRIHQDISFAMEREEIPLSEIKDRETNSMLEDWDEEMQDPHVFVWGQQNFCKGDNFSNLNKHMRKVYKQQLKHIIIDKEKSSVPRLPNSLPIVWNEARKRDEDEKSFSMGRGKKLAQIAANFGKNRSVKTRVPNGLDARTACIPPKKMGGGDF</sequence>
<dbReference type="PROSITE" id="PS51800">
    <property type="entry name" value="ZF_CHHC_U11_48K"/>
    <property type="match status" value="2"/>
</dbReference>
<dbReference type="GO" id="GO:0008270">
    <property type="term" value="F:zinc ion binding"/>
    <property type="evidence" value="ECO:0007669"/>
    <property type="project" value="UniProtKB-KW"/>
</dbReference>
<evidence type="ECO:0000256" key="2">
    <source>
        <dbReference type="ARBA" id="ARBA00022771"/>
    </source>
</evidence>
<name>A0A8C4WQ77_EPTBU</name>
<evidence type="ECO:0000259" key="4">
    <source>
        <dbReference type="PROSITE" id="PS51800"/>
    </source>
</evidence>
<dbReference type="Pfam" id="PF05253">
    <property type="entry name" value="zf-U11-48K"/>
    <property type="match status" value="2"/>
</dbReference>
<dbReference type="AlphaFoldDB" id="A0A8C4WQ77"/>
<dbReference type="Ensembl" id="ENSEBUT00000009128.1">
    <property type="protein sequence ID" value="ENSEBUP00000008621.1"/>
    <property type="gene ID" value="ENSEBUG00000005577.1"/>
</dbReference>
<keyword evidence="2" id="KW-0863">Zinc-finger</keyword>
<evidence type="ECO:0000256" key="3">
    <source>
        <dbReference type="ARBA" id="ARBA00022833"/>
    </source>
</evidence>
<keyword evidence="1" id="KW-0479">Metal-binding</keyword>
<evidence type="ECO:0000256" key="1">
    <source>
        <dbReference type="ARBA" id="ARBA00022723"/>
    </source>
</evidence>